<feature type="domain" description="Fibronectin type-III" evidence="4">
    <location>
        <begin position="118"/>
        <end position="220"/>
    </location>
</feature>
<reference evidence="5" key="1">
    <citation type="submission" date="2021-01" db="EMBL/GenBank/DDBJ databases">
        <title>Whole genome shotgun sequence of Spirilliplanes yamanashiensis NBRC 15828.</title>
        <authorList>
            <person name="Komaki H."/>
            <person name="Tamura T."/>
        </authorList>
    </citation>
    <scope>NUCLEOTIDE SEQUENCE</scope>
    <source>
        <strain evidence="5">NBRC 15828</strain>
    </source>
</reference>
<dbReference type="CDD" id="cd00063">
    <property type="entry name" value="FN3"/>
    <property type="match status" value="1"/>
</dbReference>
<keyword evidence="1" id="KW-0326">Glycosidase</keyword>
<dbReference type="Pfam" id="PF00041">
    <property type="entry name" value="fn3"/>
    <property type="match status" value="1"/>
</dbReference>
<dbReference type="InterPro" id="IPR036116">
    <property type="entry name" value="FN3_sf"/>
</dbReference>
<keyword evidence="2" id="KW-0119">Carbohydrate metabolism</keyword>
<dbReference type="Gene3D" id="2.60.40.10">
    <property type="entry name" value="Immunoglobulins"/>
    <property type="match status" value="1"/>
</dbReference>
<sequence>MAAPDSAPRGTFLRSAAPPPNGTFVRSTRTALLGALAALPLLLSGCDTSMITGKDGAADTVVAEGSASPEDSWILFEKGRAAATPKPSATAKPSPTPTPSFSPLPEDTVCAFDWLAGQVLLPVNTEVGAGSIRASWPRVGEPPPDSFRITAVPQDNVSGVQPELEWQTVTVTSGCSASGTITGLRPGRPYIVWVDAPESGYQLDGTPRPRSGRSGVVYPE</sequence>
<evidence type="ECO:0000313" key="6">
    <source>
        <dbReference type="Proteomes" id="UP000652013"/>
    </source>
</evidence>
<keyword evidence="1" id="KW-0378">Hydrolase</keyword>
<dbReference type="InterPro" id="IPR013783">
    <property type="entry name" value="Ig-like_fold"/>
</dbReference>
<accession>A0A8J3Y9S1</accession>
<dbReference type="InterPro" id="IPR003961">
    <property type="entry name" value="FN3_dom"/>
</dbReference>
<gene>
    <name evidence="5" type="ORF">Sya03_31870</name>
</gene>
<evidence type="ECO:0000256" key="2">
    <source>
        <dbReference type="ARBA" id="ARBA00023326"/>
    </source>
</evidence>
<proteinExistence type="predicted"/>
<dbReference type="SUPFAM" id="SSF49265">
    <property type="entry name" value="Fibronectin type III"/>
    <property type="match status" value="1"/>
</dbReference>
<keyword evidence="6" id="KW-1185">Reference proteome</keyword>
<feature type="region of interest" description="Disordered" evidence="3">
    <location>
        <begin position="201"/>
        <end position="220"/>
    </location>
</feature>
<keyword evidence="2" id="KW-0624">Polysaccharide degradation</keyword>
<evidence type="ECO:0000256" key="1">
    <source>
        <dbReference type="ARBA" id="ARBA00023295"/>
    </source>
</evidence>
<dbReference type="AlphaFoldDB" id="A0A8J3Y9S1"/>
<evidence type="ECO:0000259" key="4">
    <source>
        <dbReference type="PROSITE" id="PS50853"/>
    </source>
</evidence>
<dbReference type="GO" id="GO:0000272">
    <property type="term" value="P:polysaccharide catabolic process"/>
    <property type="evidence" value="ECO:0007669"/>
    <property type="project" value="UniProtKB-KW"/>
</dbReference>
<evidence type="ECO:0000313" key="5">
    <source>
        <dbReference type="EMBL" id="GIJ03835.1"/>
    </source>
</evidence>
<feature type="compositionally biased region" description="Low complexity" evidence="3">
    <location>
        <begin position="84"/>
        <end position="93"/>
    </location>
</feature>
<feature type="region of interest" description="Disordered" evidence="3">
    <location>
        <begin position="1"/>
        <end position="21"/>
    </location>
</feature>
<evidence type="ECO:0000256" key="3">
    <source>
        <dbReference type="SAM" id="MobiDB-lite"/>
    </source>
</evidence>
<dbReference type="PROSITE" id="PS50853">
    <property type="entry name" value="FN3"/>
    <property type="match status" value="1"/>
</dbReference>
<dbReference type="Proteomes" id="UP000652013">
    <property type="component" value="Unassembled WGS sequence"/>
</dbReference>
<comment type="caution">
    <text evidence="5">The sequence shown here is derived from an EMBL/GenBank/DDBJ whole genome shotgun (WGS) entry which is preliminary data.</text>
</comment>
<dbReference type="EMBL" id="BOOY01000025">
    <property type="protein sequence ID" value="GIJ03835.1"/>
    <property type="molecule type" value="Genomic_DNA"/>
</dbReference>
<name>A0A8J3Y9S1_9ACTN</name>
<protein>
    <recommendedName>
        <fullName evidence="4">Fibronectin type-III domain-containing protein</fullName>
    </recommendedName>
</protein>
<feature type="region of interest" description="Disordered" evidence="3">
    <location>
        <begin position="84"/>
        <end position="103"/>
    </location>
</feature>
<dbReference type="GO" id="GO:0016798">
    <property type="term" value="F:hydrolase activity, acting on glycosyl bonds"/>
    <property type="evidence" value="ECO:0007669"/>
    <property type="project" value="UniProtKB-KW"/>
</dbReference>
<organism evidence="5 6">
    <name type="scientific">Spirilliplanes yamanashiensis</name>
    <dbReference type="NCBI Taxonomy" id="42233"/>
    <lineage>
        <taxon>Bacteria</taxon>
        <taxon>Bacillati</taxon>
        <taxon>Actinomycetota</taxon>
        <taxon>Actinomycetes</taxon>
        <taxon>Micromonosporales</taxon>
        <taxon>Micromonosporaceae</taxon>
        <taxon>Spirilliplanes</taxon>
    </lineage>
</organism>